<proteinExistence type="predicted"/>
<name>A0A517Z2K6_9PLAN</name>
<evidence type="ECO:0000256" key="1">
    <source>
        <dbReference type="SAM" id="SignalP"/>
    </source>
</evidence>
<sequence precursor="true">MKHIALLLAAFVIASPAFSEPSAVGQSVSMQEADQLLGQCGDYGRYATWVCYGGNCMSGGCGCAHIQQIVAGPHKIADASPCASSYYCTAPLYLLPQQCGY</sequence>
<accession>A0A517Z2K6</accession>
<evidence type="ECO:0000313" key="3">
    <source>
        <dbReference type="Proteomes" id="UP000320496"/>
    </source>
</evidence>
<keyword evidence="3" id="KW-1185">Reference proteome</keyword>
<organism evidence="2 3">
    <name type="scientific">Maioricimonas rarisocia</name>
    <dbReference type="NCBI Taxonomy" id="2528026"/>
    <lineage>
        <taxon>Bacteria</taxon>
        <taxon>Pseudomonadati</taxon>
        <taxon>Planctomycetota</taxon>
        <taxon>Planctomycetia</taxon>
        <taxon>Planctomycetales</taxon>
        <taxon>Planctomycetaceae</taxon>
        <taxon>Maioricimonas</taxon>
    </lineage>
</organism>
<keyword evidence="1" id="KW-0732">Signal</keyword>
<dbReference type="RefSeq" id="WP_145367333.1">
    <property type="nucleotide sequence ID" value="NZ_CP036275.1"/>
</dbReference>
<evidence type="ECO:0000313" key="2">
    <source>
        <dbReference type="EMBL" id="QDU36697.1"/>
    </source>
</evidence>
<dbReference type="KEGG" id="mri:Mal4_09850"/>
<dbReference type="Proteomes" id="UP000320496">
    <property type="component" value="Chromosome"/>
</dbReference>
<reference evidence="2 3" key="1">
    <citation type="submission" date="2019-02" db="EMBL/GenBank/DDBJ databases">
        <title>Deep-cultivation of Planctomycetes and their phenomic and genomic characterization uncovers novel biology.</title>
        <authorList>
            <person name="Wiegand S."/>
            <person name="Jogler M."/>
            <person name="Boedeker C."/>
            <person name="Pinto D."/>
            <person name="Vollmers J."/>
            <person name="Rivas-Marin E."/>
            <person name="Kohn T."/>
            <person name="Peeters S.H."/>
            <person name="Heuer A."/>
            <person name="Rast P."/>
            <person name="Oberbeckmann S."/>
            <person name="Bunk B."/>
            <person name="Jeske O."/>
            <person name="Meyerdierks A."/>
            <person name="Storesund J.E."/>
            <person name="Kallscheuer N."/>
            <person name="Luecker S."/>
            <person name="Lage O.M."/>
            <person name="Pohl T."/>
            <person name="Merkel B.J."/>
            <person name="Hornburger P."/>
            <person name="Mueller R.-W."/>
            <person name="Bruemmer F."/>
            <person name="Labrenz M."/>
            <person name="Spormann A.M."/>
            <person name="Op den Camp H."/>
            <person name="Overmann J."/>
            <person name="Amann R."/>
            <person name="Jetten M.S.M."/>
            <person name="Mascher T."/>
            <person name="Medema M.H."/>
            <person name="Devos D.P."/>
            <person name="Kaster A.-K."/>
            <person name="Ovreas L."/>
            <person name="Rohde M."/>
            <person name="Galperin M.Y."/>
            <person name="Jogler C."/>
        </authorList>
    </citation>
    <scope>NUCLEOTIDE SEQUENCE [LARGE SCALE GENOMIC DNA]</scope>
    <source>
        <strain evidence="2 3">Mal4</strain>
    </source>
</reference>
<feature type="signal peptide" evidence="1">
    <location>
        <begin position="1"/>
        <end position="19"/>
    </location>
</feature>
<protein>
    <submittedName>
        <fullName evidence="2">Uncharacterized protein</fullName>
    </submittedName>
</protein>
<feature type="chain" id="PRO_5021980866" evidence="1">
    <location>
        <begin position="20"/>
        <end position="101"/>
    </location>
</feature>
<dbReference type="AlphaFoldDB" id="A0A517Z2K6"/>
<dbReference type="EMBL" id="CP036275">
    <property type="protein sequence ID" value="QDU36697.1"/>
    <property type="molecule type" value="Genomic_DNA"/>
</dbReference>
<gene>
    <name evidence="2" type="ORF">Mal4_09850</name>
</gene>